<dbReference type="EMBL" id="PDCK01000045">
    <property type="protein sequence ID" value="PRQ20107.1"/>
    <property type="molecule type" value="Genomic_DNA"/>
</dbReference>
<dbReference type="Gramene" id="PRQ20107">
    <property type="protein sequence ID" value="PRQ20107"/>
    <property type="gene ID" value="RchiOBHm_Chr7g0224551"/>
</dbReference>
<feature type="chain" id="PRO_5015179828" description="Thionin-like protein" evidence="1">
    <location>
        <begin position="26"/>
        <end position="69"/>
    </location>
</feature>
<evidence type="ECO:0000256" key="1">
    <source>
        <dbReference type="SAM" id="SignalP"/>
    </source>
</evidence>
<dbReference type="PANTHER" id="PTHR37183:SF1">
    <property type="entry name" value="PLANT THIONIN FAMILY PROTEIN"/>
    <property type="match status" value="1"/>
</dbReference>
<evidence type="ECO:0000313" key="2">
    <source>
        <dbReference type="EMBL" id="PRQ20107.1"/>
    </source>
</evidence>
<gene>
    <name evidence="2" type="ORF">RchiOBHm_Chr7g0224551</name>
</gene>
<name>A0A2P6PDV2_ROSCH</name>
<keyword evidence="1" id="KW-0732">Signal</keyword>
<dbReference type="AlphaFoldDB" id="A0A2P6PDV2"/>
<evidence type="ECO:0000313" key="3">
    <source>
        <dbReference type="Proteomes" id="UP000238479"/>
    </source>
</evidence>
<proteinExistence type="predicted"/>
<dbReference type="STRING" id="74649.A0A2P6PDV2"/>
<dbReference type="OMA" id="ERKCSIR"/>
<organism evidence="2 3">
    <name type="scientific">Rosa chinensis</name>
    <name type="common">China rose</name>
    <dbReference type="NCBI Taxonomy" id="74649"/>
    <lineage>
        <taxon>Eukaryota</taxon>
        <taxon>Viridiplantae</taxon>
        <taxon>Streptophyta</taxon>
        <taxon>Embryophyta</taxon>
        <taxon>Tracheophyta</taxon>
        <taxon>Spermatophyta</taxon>
        <taxon>Magnoliopsida</taxon>
        <taxon>eudicotyledons</taxon>
        <taxon>Gunneridae</taxon>
        <taxon>Pentapetalae</taxon>
        <taxon>rosids</taxon>
        <taxon>fabids</taxon>
        <taxon>Rosales</taxon>
        <taxon>Rosaceae</taxon>
        <taxon>Rosoideae</taxon>
        <taxon>Rosoideae incertae sedis</taxon>
        <taxon>Rosa</taxon>
    </lineage>
</organism>
<protein>
    <recommendedName>
        <fullName evidence="4">Thionin-like protein</fullName>
    </recommendedName>
</protein>
<reference evidence="2 3" key="1">
    <citation type="journal article" date="2018" name="Nat. Genet.">
        <title>The Rosa genome provides new insights in the design of modern roses.</title>
        <authorList>
            <person name="Bendahmane M."/>
        </authorList>
    </citation>
    <scope>NUCLEOTIDE SEQUENCE [LARGE SCALE GENOMIC DNA]</scope>
    <source>
        <strain evidence="3">cv. Old Blush</strain>
    </source>
</reference>
<accession>A0A2P6PDV2</accession>
<dbReference type="Proteomes" id="UP000238479">
    <property type="component" value="Chromosome 7"/>
</dbReference>
<dbReference type="PANTHER" id="PTHR37183">
    <property type="entry name" value="PLANT THIONIN FAMILY PROTEIN"/>
    <property type="match status" value="1"/>
</dbReference>
<sequence>MKKISVLVLVLVLCVMTSNVKQSLAQVDCYDACSTGCVSYINNPRLMSRCDRKCQIKCGPDSQVEENFH</sequence>
<keyword evidence="3" id="KW-1185">Reference proteome</keyword>
<feature type="signal peptide" evidence="1">
    <location>
        <begin position="1"/>
        <end position="25"/>
    </location>
</feature>
<evidence type="ECO:0008006" key="4">
    <source>
        <dbReference type="Google" id="ProtNLM"/>
    </source>
</evidence>
<comment type="caution">
    <text evidence="2">The sequence shown here is derived from an EMBL/GenBank/DDBJ whole genome shotgun (WGS) entry which is preliminary data.</text>
</comment>